<accession>A0A9P0LFG0</accession>
<evidence type="ECO:0000313" key="4">
    <source>
        <dbReference type="Proteomes" id="UP001152888"/>
    </source>
</evidence>
<evidence type="ECO:0000256" key="1">
    <source>
        <dbReference type="SAM" id="SignalP"/>
    </source>
</evidence>
<keyword evidence="1" id="KW-0732">Signal</keyword>
<name>A0A9P0LFG0_ACAOB</name>
<dbReference type="AlphaFoldDB" id="A0A9P0LFG0"/>
<dbReference type="Proteomes" id="UP001152888">
    <property type="component" value="Unassembled WGS sequence"/>
</dbReference>
<organism evidence="3 4">
    <name type="scientific">Acanthoscelides obtectus</name>
    <name type="common">Bean weevil</name>
    <name type="synonym">Bruchus obtectus</name>
    <dbReference type="NCBI Taxonomy" id="200917"/>
    <lineage>
        <taxon>Eukaryota</taxon>
        <taxon>Metazoa</taxon>
        <taxon>Ecdysozoa</taxon>
        <taxon>Arthropoda</taxon>
        <taxon>Hexapoda</taxon>
        <taxon>Insecta</taxon>
        <taxon>Pterygota</taxon>
        <taxon>Neoptera</taxon>
        <taxon>Endopterygota</taxon>
        <taxon>Coleoptera</taxon>
        <taxon>Polyphaga</taxon>
        <taxon>Cucujiformia</taxon>
        <taxon>Chrysomeloidea</taxon>
        <taxon>Chrysomelidae</taxon>
        <taxon>Bruchinae</taxon>
        <taxon>Bruchini</taxon>
        <taxon>Acanthoscelides</taxon>
    </lineage>
</organism>
<gene>
    <name evidence="3" type="ORF">ACAOBT_LOCUS22202</name>
</gene>
<dbReference type="OrthoDB" id="6090599at2759"/>
<dbReference type="InterPro" id="IPR038678">
    <property type="entry name" value="Spondin_N_sf"/>
</dbReference>
<protein>
    <recommendedName>
        <fullName evidence="2">Spondin domain-containing protein</fullName>
    </recommendedName>
</protein>
<evidence type="ECO:0000259" key="2">
    <source>
        <dbReference type="PROSITE" id="PS51020"/>
    </source>
</evidence>
<dbReference type="PROSITE" id="PS51020">
    <property type="entry name" value="SPONDIN"/>
    <property type="match status" value="1"/>
</dbReference>
<evidence type="ECO:0000313" key="3">
    <source>
        <dbReference type="EMBL" id="CAH1994586.1"/>
    </source>
</evidence>
<dbReference type="Pfam" id="PF06468">
    <property type="entry name" value="Spond_N"/>
    <property type="match status" value="1"/>
</dbReference>
<feature type="signal peptide" evidence="1">
    <location>
        <begin position="1"/>
        <end position="25"/>
    </location>
</feature>
<sequence length="122" mass="14038">MSTMSFRCVLRAAAMLCFLLVCASAAPLDPGEPCQPDKLTVYKMVLHTFWSRDTFPKHYPDWRPPAQWSKVFGQFFNFILISLIEILSFSRADLTNNVSNFEPDSLFQSDILSLCHKNDDRK</sequence>
<keyword evidence="4" id="KW-1185">Reference proteome</keyword>
<dbReference type="Gene3D" id="2.60.40.2130">
    <property type="entry name" value="F-spondin domain"/>
    <property type="match status" value="1"/>
</dbReference>
<feature type="domain" description="Spondin" evidence="2">
    <location>
        <begin position="30"/>
        <end position="122"/>
    </location>
</feature>
<feature type="chain" id="PRO_5040261671" description="Spondin domain-containing protein" evidence="1">
    <location>
        <begin position="26"/>
        <end position="122"/>
    </location>
</feature>
<proteinExistence type="predicted"/>
<reference evidence="3" key="1">
    <citation type="submission" date="2022-03" db="EMBL/GenBank/DDBJ databases">
        <authorList>
            <person name="Sayadi A."/>
        </authorList>
    </citation>
    <scope>NUCLEOTIDE SEQUENCE</scope>
</reference>
<dbReference type="EMBL" id="CAKOFQ010007203">
    <property type="protein sequence ID" value="CAH1994586.1"/>
    <property type="molecule type" value="Genomic_DNA"/>
</dbReference>
<comment type="caution">
    <text evidence="3">The sequence shown here is derived from an EMBL/GenBank/DDBJ whole genome shotgun (WGS) entry which is preliminary data.</text>
</comment>
<dbReference type="InterPro" id="IPR009465">
    <property type="entry name" value="Spondin_N"/>
</dbReference>